<protein>
    <submittedName>
        <fullName evidence="10">Quaternary ammonium transporter</fullName>
    </submittedName>
</protein>
<evidence type="ECO:0000256" key="1">
    <source>
        <dbReference type="ARBA" id="ARBA00004651"/>
    </source>
</evidence>
<dbReference type="GO" id="GO:0015220">
    <property type="term" value="F:choline transmembrane transporter activity"/>
    <property type="evidence" value="ECO:0007669"/>
    <property type="project" value="TreeGrafter"/>
</dbReference>
<evidence type="ECO:0000256" key="2">
    <source>
        <dbReference type="ARBA" id="ARBA00022448"/>
    </source>
</evidence>
<evidence type="ECO:0000313" key="11">
    <source>
        <dbReference type="Proteomes" id="UP000077786"/>
    </source>
</evidence>
<comment type="subcellular location">
    <subcellularLocation>
        <location evidence="1 8">Cell membrane</location>
        <topology evidence="1 8">Multi-pass membrane protein</topology>
    </subcellularLocation>
</comment>
<dbReference type="InterPro" id="IPR037185">
    <property type="entry name" value="EmrE-like"/>
</dbReference>
<dbReference type="AlphaFoldDB" id="A0A1B6VKI6"/>
<dbReference type="GO" id="GO:0031460">
    <property type="term" value="P:glycine betaine transport"/>
    <property type="evidence" value="ECO:0007669"/>
    <property type="project" value="TreeGrafter"/>
</dbReference>
<gene>
    <name evidence="10" type="ORF">A0123_01762</name>
</gene>
<evidence type="ECO:0000256" key="4">
    <source>
        <dbReference type="ARBA" id="ARBA00022692"/>
    </source>
</evidence>
<dbReference type="PANTHER" id="PTHR30561:SF1">
    <property type="entry name" value="MULTIDRUG TRANSPORTER EMRE"/>
    <property type="match status" value="1"/>
</dbReference>
<dbReference type="SUPFAM" id="SSF103481">
    <property type="entry name" value="Multidrug resistance efflux transporter EmrE"/>
    <property type="match status" value="1"/>
</dbReference>
<comment type="caution">
    <text evidence="10">The sequence shown here is derived from an EMBL/GenBank/DDBJ whole genome shotgun (WGS) entry which is preliminary data.</text>
</comment>
<keyword evidence="2" id="KW-0813">Transport</keyword>
<dbReference type="EMBL" id="LUTU01000007">
    <property type="protein sequence ID" value="OAJ67720.1"/>
    <property type="molecule type" value="Genomic_DNA"/>
</dbReference>
<organism evidence="10 11">
    <name type="scientific">Gluconobacter cerinus</name>
    <dbReference type="NCBI Taxonomy" id="38307"/>
    <lineage>
        <taxon>Bacteria</taxon>
        <taxon>Pseudomonadati</taxon>
        <taxon>Pseudomonadota</taxon>
        <taxon>Alphaproteobacteria</taxon>
        <taxon>Acetobacterales</taxon>
        <taxon>Acetobacteraceae</taxon>
        <taxon>Gluconobacter</taxon>
    </lineage>
</organism>
<sequence length="108" mass="11586">MLGYLYIFITVLSEVTATTAQKETDDFTKIIPTAIMVMGYVSSFTFLSLSLRLVPMGTVYAGSAGLAIVMANLAGWIYFREGLDSSQVIGIVLILLGISVIARARVTG</sequence>
<evidence type="ECO:0000256" key="7">
    <source>
        <dbReference type="ARBA" id="ARBA00038032"/>
    </source>
</evidence>
<feature type="transmembrane region" description="Helical" evidence="9">
    <location>
        <begin position="85"/>
        <end position="104"/>
    </location>
</feature>
<dbReference type="GO" id="GO:0015199">
    <property type="term" value="F:amino-acid betaine transmembrane transporter activity"/>
    <property type="evidence" value="ECO:0007669"/>
    <property type="project" value="TreeGrafter"/>
</dbReference>
<accession>A0A1B6VKI6</accession>
<feature type="transmembrane region" description="Helical" evidence="9">
    <location>
        <begin position="58"/>
        <end position="79"/>
    </location>
</feature>
<keyword evidence="6 9" id="KW-0472">Membrane</keyword>
<proteinExistence type="inferred from homology"/>
<dbReference type="InterPro" id="IPR045324">
    <property type="entry name" value="Small_multidrug_res"/>
</dbReference>
<keyword evidence="3" id="KW-1003">Cell membrane</keyword>
<dbReference type="Pfam" id="PF00893">
    <property type="entry name" value="Multi_Drug_Res"/>
    <property type="match status" value="1"/>
</dbReference>
<dbReference type="InterPro" id="IPR000390">
    <property type="entry name" value="Small_drug/metabolite_transptr"/>
</dbReference>
<keyword evidence="4 8" id="KW-0812">Transmembrane</keyword>
<dbReference type="OrthoDB" id="7225443at2"/>
<keyword evidence="5 9" id="KW-1133">Transmembrane helix</keyword>
<feature type="transmembrane region" description="Helical" evidence="9">
    <location>
        <begin position="30"/>
        <end position="51"/>
    </location>
</feature>
<dbReference type="PATRIC" id="fig|38307.3.peg.1822"/>
<evidence type="ECO:0000256" key="5">
    <source>
        <dbReference type="ARBA" id="ARBA00022989"/>
    </source>
</evidence>
<reference evidence="10 11" key="1">
    <citation type="submission" date="2016-03" db="EMBL/GenBank/DDBJ databases">
        <title>Draft genome sequence of Gluconobacter cerinus strain CECT 9110.</title>
        <authorList>
            <person name="Sainz F."/>
            <person name="Mas A."/>
            <person name="Torija M.J."/>
        </authorList>
    </citation>
    <scope>NUCLEOTIDE SEQUENCE [LARGE SCALE GENOMIC DNA]</scope>
    <source>
        <strain evidence="10 11">CECT 9110</strain>
    </source>
</reference>
<dbReference type="PANTHER" id="PTHR30561">
    <property type="entry name" value="SMR FAMILY PROTON-DEPENDENT DRUG EFFLUX TRANSPORTER SUGE"/>
    <property type="match status" value="1"/>
</dbReference>
<dbReference type="GO" id="GO:0015297">
    <property type="term" value="F:antiporter activity"/>
    <property type="evidence" value="ECO:0007669"/>
    <property type="project" value="TreeGrafter"/>
</dbReference>
<dbReference type="Proteomes" id="UP000077786">
    <property type="component" value="Unassembled WGS sequence"/>
</dbReference>
<evidence type="ECO:0000256" key="9">
    <source>
        <dbReference type="SAM" id="Phobius"/>
    </source>
</evidence>
<comment type="similarity">
    <text evidence="7 8">Belongs to the drug/metabolite transporter (DMT) superfamily. Small multidrug resistance (SMR) (TC 2.A.7.1) family.</text>
</comment>
<dbReference type="Gene3D" id="1.10.3730.20">
    <property type="match status" value="1"/>
</dbReference>
<evidence type="ECO:0000313" key="10">
    <source>
        <dbReference type="EMBL" id="OAJ67720.1"/>
    </source>
</evidence>
<evidence type="ECO:0000256" key="3">
    <source>
        <dbReference type="ARBA" id="ARBA00022475"/>
    </source>
</evidence>
<evidence type="ECO:0000256" key="6">
    <source>
        <dbReference type="ARBA" id="ARBA00023136"/>
    </source>
</evidence>
<dbReference type="RefSeq" id="WP_064274509.1">
    <property type="nucleotide sequence ID" value="NZ_LUTU01000007.1"/>
</dbReference>
<evidence type="ECO:0000256" key="8">
    <source>
        <dbReference type="RuleBase" id="RU003942"/>
    </source>
</evidence>
<name>A0A1B6VKI6_9PROT</name>
<dbReference type="GO" id="GO:0005886">
    <property type="term" value="C:plasma membrane"/>
    <property type="evidence" value="ECO:0007669"/>
    <property type="project" value="UniProtKB-SubCell"/>
</dbReference>